<geneLocation type="mitochondrion" evidence="1"/>
<sequence>MPHYWGIIQSSQSVLLCHGYPLIAIKLLQPSFLYQSPSQLHYCMSPYLWKGKWCGRTIMLLHSYRSSHPTLVDNYGGVR</sequence>
<evidence type="ECO:0000313" key="1">
    <source>
        <dbReference type="EMBL" id="KUM48509.1"/>
    </source>
</evidence>
<accession>A0A101M010</accession>
<name>A0A101M010_PICGL</name>
<proteinExistence type="predicted"/>
<dbReference type="EMBL" id="LKAM01000005">
    <property type="protein sequence ID" value="KUM48509.1"/>
    <property type="molecule type" value="Genomic_DNA"/>
</dbReference>
<comment type="caution">
    <text evidence="1">The sequence shown here is derived from an EMBL/GenBank/DDBJ whole genome shotgun (WGS) entry which is preliminary data.</text>
</comment>
<reference evidence="1" key="1">
    <citation type="journal article" date="2015" name="Genome Biol. Evol.">
        <title>Organellar Genomes of White Spruce (Picea glauca): Assembly and Annotation.</title>
        <authorList>
            <person name="Jackman S.D."/>
            <person name="Warren R.L."/>
            <person name="Gibb E.A."/>
            <person name="Vandervalk B.P."/>
            <person name="Mohamadi H."/>
            <person name="Chu J."/>
            <person name="Raymond A."/>
            <person name="Pleasance S."/>
            <person name="Coope R."/>
            <person name="Wildung M.R."/>
            <person name="Ritland C.E."/>
            <person name="Bousquet J."/>
            <person name="Jones S.J."/>
            <person name="Bohlmann J."/>
            <person name="Birol I."/>
        </authorList>
    </citation>
    <scope>NUCLEOTIDE SEQUENCE [LARGE SCALE GENOMIC DNA]</scope>
    <source>
        <tissue evidence="1">Flushing bud</tissue>
    </source>
</reference>
<keyword evidence="1" id="KW-0496">Mitochondrion</keyword>
<protein>
    <submittedName>
        <fullName evidence="1">Uncharacterized protein</fullName>
    </submittedName>
</protein>
<dbReference type="AlphaFoldDB" id="A0A101M010"/>
<gene>
    <name evidence="1" type="ORF">ABT39_MTgene4524</name>
</gene>
<organism evidence="1">
    <name type="scientific">Picea glauca</name>
    <name type="common">White spruce</name>
    <name type="synonym">Pinus glauca</name>
    <dbReference type="NCBI Taxonomy" id="3330"/>
    <lineage>
        <taxon>Eukaryota</taxon>
        <taxon>Viridiplantae</taxon>
        <taxon>Streptophyta</taxon>
        <taxon>Embryophyta</taxon>
        <taxon>Tracheophyta</taxon>
        <taxon>Spermatophyta</taxon>
        <taxon>Pinopsida</taxon>
        <taxon>Pinidae</taxon>
        <taxon>Conifers I</taxon>
        <taxon>Pinales</taxon>
        <taxon>Pinaceae</taxon>
        <taxon>Picea</taxon>
    </lineage>
</organism>